<dbReference type="SUPFAM" id="SSF52058">
    <property type="entry name" value="L domain-like"/>
    <property type="match status" value="1"/>
</dbReference>
<protein>
    <submittedName>
        <fullName evidence="2">Uncharacterized protein</fullName>
    </submittedName>
</protein>
<keyword evidence="1" id="KW-0812">Transmembrane</keyword>
<accession>A0A5N4AD60</accession>
<reference evidence="2 3" key="1">
    <citation type="journal article" date="2018" name="Elife">
        <title>Firefly genomes illuminate parallel origins of bioluminescence in beetles.</title>
        <authorList>
            <person name="Fallon T.R."/>
            <person name="Lower S.E."/>
            <person name="Chang C.H."/>
            <person name="Bessho-Uehara M."/>
            <person name="Martin G.J."/>
            <person name="Bewick A.J."/>
            <person name="Behringer M."/>
            <person name="Debat H.J."/>
            <person name="Wong I."/>
            <person name="Day J.C."/>
            <person name="Suvorov A."/>
            <person name="Silva C.J."/>
            <person name="Stanger-Hall K.F."/>
            <person name="Hall D.W."/>
            <person name="Schmitz R.J."/>
            <person name="Nelson D.R."/>
            <person name="Lewis S.M."/>
            <person name="Shigenobu S."/>
            <person name="Bybee S.M."/>
            <person name="Larracuente A.M."/>
            <person name="Oba Y."/>
            <person name="Weng J.K."/>
        </authorList>
    </citation>
    <scope>NUCLEOTIDE SEQUENCE [LARGE SCALE GENOMIC DNA]</scope>
    <source>
        <strain evidence="2">1611_PpyrPB1</strain>
        <tissue evidence="2">Whole body</tissue>
    </source>
</reference>
<proteinExistence type="predicted"/>
<dbReference type="InterPro" id="IPR032675">
    <property type="entry name" value="LRR_dom_sf"/>
</dbReference>
<keyword evidence="1" id="KW-0472">Membrane</keyword>
<gene>
    <name evidence="2" type="ORF">PPYR_12080</name>
</gene>
<name>A0A5N4AD60_PHOPY</name>
<dbReference type="Proteomes" id="UP000327044">
    <property type="component" value="Unassembled WGS sequence"/>
</dbReference>
<organism evidence="2 3">
    <name type="scientific">Photinus pyralis</name>
    <name type="common">Common eastern firefly</name>
    <name type="synonym">Lampyris pyralis</name>
    <dbReference type="NCBI Taxonomy" id="7054"/>
    <lineage>
        <taxon>Eukaryota</taxon>
        <taxon>Metazoa</taxon>
        <taxon>Ecdysozoa</taxon>
        <taxon>Arthropoda</taxon>
        <taxon>Hexapoda</taxon>
        <taxon>Insecta</taxon>
        <taxon>Pterygota</taxon>
        <taxon>Neoptera</taxon>
        <taxon>Endopterygota</taxon>
        <taxon>Coleoptera</taxon>
        <taxon>Polyphaga</taxon>
        <taxon>Elateriformia</taxon>
        <taxon>Elateroidea</taxon>
        <taxon>Lampyridae</taxon>
        <taxon>Lampyrinae</taxon>
        <taxon>Photinus</taxon>
    </lineage>
</organism>
<evidence type="ECO:0000313" key="3">
    <source>
        <dbReference type="Proteomes" id="UP000327044"/>
    </source>
</evidence>
<dbReference type="EMBL" id="VVIM01000008">
    <property type="protein sequence ID" value="KAB0795241.1"/>
    <property type="molecule type" value="Genomic_DNA"/>
</dbReference>
<feature type="transmembrane region" description="Helical" evidence="1">
    <location>
        <begin position="42"/>
        <end position="60"/>
    </location>
</feature>
<dbReference type="Gene3D" id="3.80.10.10">
    <property type="entry name" value="Ribonuclease Inhibitor"/>
    <property type="match status" value="1"/>
</dbReference>
<evidence type="ECO:0000256" key="1">
    <source>
        <dbReference type="SAM" id="Phobius"/>
    </source>
</evidence>
<keyword evidence="3" id="KW-1185">Reference proteome</keyword>
<dbReference type="InParanoid" id="A0A5N4AD60"/>
<comment type="caution">
    <text evidence="2">The sequence shown here is derived from an EMBL/GenBank/DDBJ whole genome shotgun (WGS) entry which is preliminary data.</text>
</comment>
<sequence>MKTTFPFCLNINIICKYVAFALSIRIQSADTNKTISKMYRTVYFFCLFFTLLCGGVFANICDVCDCQSAGGRVFSITCDCIATQDLHLTSSMMMKVESTNMVIIRNCQTVSIERNSFAQLDKLDTLGIQNCLRVYLATGAFSKINSLLINNVQNLSFGEMSFMGARGIKNIIINSSNITEMPHFSFYDVQGLDRFTLFNVNIDTIRTNAINISANTVGIESAEIHNIETDGIAVDATKVYIQDSEFGQQNYRSVKVKTKYQTRLLNNKFSGLFRIEITSPFVEFSKNRFESLHSSTFSTITLSRMMSNTITNGDLQNIFPLFSHKDFHSNQFYCSCQQGNLLNVTKNSPNYEILKENFCISNCSVSVFEYEVESAAKCMKDRVLEANSFCTEDRWLSKNVSSTTPREDKNRVLPPTLLQPRFLLDESPEVPVHSGSEKNILNSLAIMVGLSLMLRF</sequence>
<dbReference type="AlphaFoldDB" id="A0A5N4AD60"/>
<evidence type="ECO:0000313" key="2">
    <source>
        <dbReference type="EMBL" id="KAB0795241.1"/>
    </source>
</evidence>
<keyword evidence="1" id="KW-1133">Transmembrane helix</keyword>